<reference evidence="1" key="2">
    <citation type="submission" date="2022-03" db="EMBL/GenBank/DDBJ databases">
        <title>Draft title - Genomic analysis of global carrot germplasm unveils the trajectory of domestication and the origin of high carotenoid orange carrot.</title>
        <authorList>
            <person name="Iorizzo M."/>
            <person name="Ellison S."/>
            <person name="Senalik D."/>
            <person name="Macko-Podgorni A."/>
            <person name="Grzebelus D."/>
            <person name="Bostan H."/>
            <person name="Rolling W."/>
            <person name="Curaba J."/>
            <person name="Simon P."/>
        </authorList>
    </citation>
    <scope>NUCLEOTIDE SEQUENCE</scope>
    <source>
        <tissue evidence="1">Leaf</tissue>
    </source>
</reference>
<name>A0A161YBI8_DAUCS</name>
<dbReference type="Proteomes" id="UP000077755">
    <property type="component" value="Chromosome 6"/>
</dbReference>
<evidence type="ECO:0000313" key="1">
    <source>
        <dbReference type="EMBL" id="WOH04004.1"/>
    </source>
</evidence>
<dbReference type="Gramene" id="KZM89919">
    <property type="protein sequence ID" value="KZM89919"/>
    <property type="gene ID" value="DCAR_022718"/>
</dbReference>
<accession>A0A161YBI8</accession>
<organism evidence="1 2">
    <name type="scientific">Daucus carota subsp. sativus</name>
    <name type="common">Carrot</name>
    <dbReference type="NCBI Taxonomy" id="79200"/>
    <lineage>
        <taxon>Eukaryota</taxon>
        <taxon>Viridiplantae</taxon>
        <taxon>Streptophyta</taxon>
        <taxon>Embryophyta</taxon>
        <taxon>Tracheophyta</taxon>
        <taxon>Spermatophyta</taxon>
        <taxon>Magnoliopsida</taxon>
        <taxon>eudicotyledons</taxon>
        <taxon>Gunneridae</taxon>
        <taxon>Pentapetalae</taxon>
        <taxon>asterids</taxon>
        <taxon>campanulids</taxon>
        <taxon>Apiales</taxon>
        <taxon>Apiaceae</taxon>
        <taxon>Apioideae</taxon>
        <taxon>Scandiceae</taxon>
        <taxon>Daucinae</taxon>
        <taxon>Daucus</taxon>
        <taxon>Daucus sect. Daucus</taxon>
    </lineage>
</organism>
<evidence type="ECO:0000313" key="2">
    <source>
        <dbReference type="Proteomes" id="UP000077755"/>
    </source>
</evidence>
<proteinExistence type="predicted"/>
<gene>
    <name evidence="1" type="ORF">DCAR_0623409</name>
</gene>
<dbReference type="EMBL" id="CP093348">
    <property type="protein sequence ID" value="WOH04004.1"/>
    <property type="molecule type" value="Genomic_DNA"/>
</dbReference>
<protein>
    <submittedName>
        <fullName evidence="1">Uncharacterized protein</fullName>
    </submittedName>
</protein>
<sequence length="156" mass="17326">MVNSSHVLRVRCQGYHYGRFSAECVELSWGTPVESFGAIKFPDANATTEISSIVQQILVLKNNQTWNCSVRFVYASRNKVVRQNSWTANEVDGPLVIGHAANFLRAAGFQLAPPVQAHQEQDLHDIVYEDELDAEDGGMIHVALLYASSMLFQISA</sequence>
<reference evidence="1" key="1">
    <citation type="journal article" date="2016" name="Nat. Genet.">
        <title>A high-quality carrot genome assembly provides new insights into carotenoid accumulation and asterid genome evolution.</title>
        <authorList>
            <person name="Iorizzo M."/>
            <person name="Ellison S."/>
            <person name="Senalik D."/>
            <person name="Zeng P."/>
            <person name="Satapoomin P."/>
            <person name="Huang J."/>
            <person name="Bowman M."/>
            <person name="Iovene M."/>
            <person name="Sanseverino W."/>
            <person name="Cavagnaro P."/>
            <person name="Yildiz M."/>
            <person name="Macko-Podgorni A."/>
            <person name="Moranska E."/>
            <person name="Grzebelus E."/>
            <person name="Grzebelus D."/>
            <person name="Ashrafi H."/>
            <person name="Zheng Z."/>
            <person name="Cheng S."/>
            <person name="Spooner D."/>
            <person name="Van Deynze A."/>
            <person name="Simon P."/>
        </authorList>
    </citation>
    <scope>NUCLEOTIDE SEQUENCE</scope>
    <source>
        <tissue evidence="1">Leaf</tissue>
    </source>
</reference>
<keyword evidence="2" id="KW-1185">Reference proteome</keyword>
<dbReference type="AlphaFoldDB" id="A0A161YBI8"/>